<evidence type="ECO:0000256" key="1">
    <source>
        <dbReference type="SAM" id="MobiDB-lite"/>
    </source>
</evidence>
<evidence type="ECO:0000313" key="2">
    <source>
        <dbReference type="EMBL" id="CEM47861.1"/>
    </source>
</evidence>
<dbReference type="VEuPathDB" id="CryptoDB:Cvel_31606"/>
<name>A0A0G4HTX1_9ALVE</name>
<accession>A0A0G4HTX1</accession>
<feature type="region of interest" description="Disordered" evidence="1">
    <location>
        <begin position="62"/>
        <end position="82"/>
    </location>
</feature>
<protein>
    <submittedName>
        <fullName evidence="2">Uncharacterized protein</fullName>
    </submittedName>
</protein>
<gene>
    <name evidence="2" type="ORF">Cvel_31606</name>
</gene>
<dbReference type="EMBL" id="CDMZ01003864">
    <property type="protein sequence ID" value="CEM47861.1"/>
    <property type="molecule type" value="Genomic_DNA"/>
</dbReference>
<sequence>MEKCLTEIEKNFHANPRRQPPNILCALRAAFHCHRLQPPLCCHLLPHIPGLPSRPCLHAEWEKSGQPKAGKQINWTRSEKRK</sequence>
<dbReference type="AlphaFoldDB" id="A0A0G4HTX1"/>
<organism evidence="2">
    <name type="scientific">Chromera velia CCMP2878</name>
    <dbReference type="NCBI Taxonomy" id="1169474"/>
    <lineage>
        <taxon>Eukaryota</taxon>
        <taxon>Sar</taxon>
        <taxon>Alveolata</taxon>
        <taxon>Colpodellida</taxon>
        <taxon>Chromeraceae</taxon>
        <taxon>Chromera</taxon>
    </lineage>
</organism>
<proteinExistence type="predicted"/>
<reference evidence="2" key="1">
    <citation type="submission" date="2014-11" db="EMBL/GenBank/DDBJ databases">
        <authorList>
            <person name="Otto D Thomas"/>
            <person name="Naeem Raeece"/>
        </authorList>
    </citation>
    <scope>NUCLEOTIDE SEQUENCE</scope>
</reference>